<dbReference type="Proteomes" id="UP000516148">
    <property type="component" value="Chromosome"/>
</dbReference>
<organism evidence="2 3">
    <name type="scientific">Sphingomonas alpina</name>
    <dbReference type="NCBI Taxonomy" id="653931"/>
    <lineage>
        <taxon>Bacteria</taxon>
        <taxon>Pseudomonadati</taxon>
        <taxon>Pseudomonadota</taxon>
        <taxon>Alphaproteobacteria</taxon>
        <taxon>Sphingomonadales</taxon>
        <taxon>Sphingomonadaceae</taxon>
        <taxon>Sphingomonas</taxon>
    </lineage>
</organism>
<dbReference type="RefSeq" id="WP_187760238.1">
    <property type="nucleotide sequence ID" value="NZ_CP061038.1"/>
</dbReference>
<evidence type="ECO:0000313" key="2">
    <source>
        <dbReference type="EMBL" id="QNQ07892.1"/>
    </source>
</evidence>
<keyword evidence="1" id="KW-0732">Signal</keyword>
<feature type="signal peptide" evidence="1">
    <location>
        <begin position="1"/>
        <end position="24"/>
    </location>
</feature>
<protein>
    <recommendedName>
        <fullName evidence="4">DUF4864 domain-containing protein</fullName>
    </recommendedName>
</protein>
<dbReference type="AlphaFoldDB" id="A0A7H0LDY9"/>
<sequence>MRKIRFAMTAILIALAGAVPAASAAVCPSQNFPAFLDTFMNDVATQRAFTARPLRSIVIDAMAEPEPKPVTRMIAVPVFPVMPNARKQADAGLRRSVSNQAEGEVEVTLAGRDSDYQMRYTFRKADCWQLYRIEDDSL</sequence>
<dbReference type="EMBL" id="CP061038">
    <property type="protein sequence ID" value="QNQ07892.1"/>
    <property type="molecule type" value="Genomic_DNA"/>
</dbReference>
<evidence type="ECO:0008006" key="4">
    <source>
        <dbReference type="Google" id="ProtNLM"/>
    </source>
</evidence>
<keyword evidence="3" id="KW-1185">Reference proteome</keyword>
<feature type="chain" id="PRO_5028817538" description="DUF4864 domain-containing protein" evidence="1">
    <location>
        <begin position="25"/>
        <end position="138"/>
    </location>
</feature>
<reference evidence="2 3" key="1">
    <citation type="submission" date="2020-09" db="EMBL/GenBank/DDBJ databases">
        <title>Sphingomonas sp., a new species isolated from pork steak.</title>
        <authorList>
            <person name="Heidler von Heilborn D."/>
        </authorList>
    </citation>
    <scope>NUCLEOTIDE SEQUENCE [LARGE SCALE GENOMIC DNA]</scope>
    <source>
        <strain evidence="3">S8-3T</strain>
    </source>
</reference>
<accession>A0A7H0LDY9</accession>
<gene>
    <name evidence="2" type="ORF">H3Z74_13925</name>
</gene>
<evidence type="ECO:0000256" key="1">
    <source>
        <dbReference type="SAM" id="SignalP"/>
    </source>
</evidence>
<proteinExistence type="predicted"/>
<name>A0A7H0LDY9_9SPHN</name>
<evidence type="ECO:0000313" key="3">
    <source>
        <dbReference type="Proteomes" id="UP000516148"/>
    </source>
</evidence>
<dbReference type="KEGG" id="spap:H3Z74_13925"/>